<sequence length="252" mass="28939">MRHWIALWLAWWCCAASALELVVATDEYPPYVSAASEQSFITELYAHIGKEMGVTFTFRFMPWKRCVAELDAHQVWAVVPFVPTPERLQRYLLSTTLYARKAKFFYHDSGRRSWLSGYKDLAELRQFRIGGVAGYWYEAMFRDAGIPLDTAVNDLSNFRKLQAARFDLAIVDENVGNYLIRTHFLQQSARFHSLDSPSYLSENVMMVNRSADNAELLARFNRALDSVRRSGVYDEIVSRRKLALQRSAAAGS</sequence>
<feature type="signal peptide" evidence="2">
    <location>
        <begin position="1"/>
        <end position="18"/>
    </location>
</feature>
<dbReference type="EMBL" id="WKJK01000005">
    <property type="protein sequence ID" value="MRW90595.1"/>
    <property type="molecule type" value="Genomic_DNA"/>
</dbReference>
<evidence type="ECO:0000256" key="1">
    <source>
        <dbReference type="ARBA" id="ARBA00022729"/>
    </source>
</evidence>
<comment type="caution">
    <text evidence="4">The sequence shown here is derived from an EMBL/GenBank/DDBJ whole genome shotgun (WGS) entry which is preliminary data.</text>
</comment>
<evidence type="ECO:0000256" key="2">
    <source>
        <dbReference type="SAM" id="SignalP"/>
    </source>
</evidence>
<protein>
    <submittedName>
        <fullName evidence="4">Transporter substrate-binding domain-containing protein</fullName>
    </submittedName>
</protein>
<dbReference type="Pfam" id="PF00497">
    <property type="entry name" value="SBP_bac_3"/>
    <property type="match status" value="1"/>
</dbReference>
<keyword evidence="5" id="KW-1185">Reference proteome</keyword>
<dbReference type="RefSeq" id="WP_154376214.1">
    <property type="nucleotide sequence ID" value="NZ_WKJK01000005.1"/>
</dbReference>
<dbReference type="Proteomes" id="UP000433309">
    <property type="component" value="Unassembled WGS sequence"/>
</dbReference>
<name>A0A6I2KWU6_9BURK</name>
<keyword evidence="1 2" id="KW-0732">Signal</keyword>
<dbReference type="SUPFAM" id="SSF53850">
    <property type="entry name" value="Periplasmic binding protein-like II"/>
    <property type="match status" value="1"/>
</dbReference>
<accession>A0A6I2KWU6</accession>
<gene>
    <name evidence="4" type="ORF">GJ699_11410</name>
</gene>
<dbReference type="PANTHER" id="PTHR35936:SF25">
    <property type="entry name" value="ABC TRANSPORTER SUBSTRATE-BINDING PROTEIN"/>
    <property type="match status" value="1"/>
</dbReference>
<dbReference type="AlphaFoldDB" id="A0A6I2KWU6"/>
<organism evidence="4 5">
    <name type="scientific">Duganella guangzhouensis</name>
    <dbReference type="NCBI Taxonomy" id="2666084"/>
    <lineage>
        <taxon>Bacteria</taxon>
        <taxon>Pseudomonadati</taxon>
        <taxon>Pseudomonadota</taxon>
        <taxon>Betaproteobacteria</taxon>
        <taxon>Burkholderiales</taxon>
        <taxon>Oxalobacteraceae</taxon>
        <taxon>Telluria group</taxon>
        <taxon>Duganella</taxon>
    </lineage>
</organism>
<reference evidence="4 5" key="1">
    <citation type="submission" date="2019-11" db="EMBL/GenBank/DDBJ databases">
        <title>Novel species isolated from a subtropical stream in China.</title>
        <authorList>
            <person name="Lu H."/>
        </authorList>
    </citation>
    <scope>NUCLEOTIDE SEQUENCE [LARGE SCALE GENOMIC DNA]</scope>
    <source>
        <strain evidence="4 5">FT80W</strain>
    </source>
</reference>
<evidence type="ECO:0000313" key="4">
    <source>
        <dbReference type="EMBL" id="MRW90595.1"/>
    </source>
</evidence>
<feature type="chain" id="PRO_5026290191" evidence="2">
    <location>
        <begin position="19"/>
        <end position="252"/>
    </location>
</feature>
<feature type="domain" description="Solute-binding protein family 3/N-terminal" evidence="3">
    <location>
        <begin position="20"/>
        <end position="244"/>
    </location>
</feature>
<evidence type="ECO:0000259" key="3">
    <source>
        <dbReference type="SMART" id="SM00062"/>
    </source>
</evidence>
<dbReference type="Gene3D" id="3.40.190.10">
    <property type="entry name" value="Periplasmic binding protein-like II"/>
    <property type="match status" value="2"/>
</dbReference>
<dbReference type="SMART" id="SM00062">
    <property type="entry name" value="PBPb"/>
    <property type="match status" value="1"/>
</dbReference>
<proteinExistence type="predicted"/>
<dbReference type="InterPro" id="IPR001638">
    <property type="entry name" value="Solute-binding_3/MltF_N"/>
</dbReference>
<dbReference type="PANTHER" id="PTHR35936">
    <property type="entry name" value="MEMBRANE-BOUND LYTIC MUREIN TRANSGLYCOSYLASE F"/>
    <property type="match status" value="1"/>
</dbReference>
<evidence type="ECO:0000313" key="5">
    <source>
        <dbReference type="Proteomes" id="UP000433309"/>
    </source>
</evidence>